<keyword evidence="12" id="KW-0547">Nucleotide-binding</keyword>
<keyword evidence="9" id="KW-0808">Transferase</keyword>
<evidence type="ECO:0000256" key="7">
    <source>
        <dbReference type="ARBA" id="ARBA00022574"/>
    </source>
</evidence>
<dbReference type="InterPro" id="IPR015943">
    <property type="entry name" value="WD40/YVTN_repeat-like_dom_sf"/>
</dbReference>
<keyword evidence="10" id="KW-0493">Microtubule</keyword>
<evidence type="ECO:0000256" key="2">
    <source>
        <dbReference type="ARBA" id="ARBA00004214"/>
    </source>
</evidence>
<dbReference type="InterPro" id="IPR005108">
    <property type="entry name" value="HELP"/>
</dbReference>
<dbReference type="GO" id="GO:0004713">
    <property type="term" value="F:protein tyrosine kinase activity"/>
    <property type="evidence" value="ECO:0007669"/>
    <property type="project" value="UniProtKB-KW"/>
</dbReference>
<dbReference type="GeneTree" id="ENSGT00940000159589"/>
<evidence type="ECO:0000256" key="4">
    <source>
        <dbReference type="ARBA" id="ARBA00004419"/>
    </source>
</evidence>
<evidence type="ECO:0000256" key="13">
    <source>
        <dbReference type="ARBA" id="ARBA00022776"/>
    </source>
</evidence>
<dbReference type="Gene3D" id="3.30.200.20">
    <property type="entry name" value="Phosphorylase Kinase, domain 1"/>
    <property type="match status" value="1"/>
</dbReference>
<name>A0AAR2KVY8_PYGNA</name>
<comment type="similarity">
    <text evidence="5">Belongs to the WD repeat EMAP family.</text>
</comment>
<keyword evidence="18" id="KW-0829">Tyrosine-protein kinase</keyword>
<dbReference type="SUPFAM" id="SSF50998">
    <property type="entry name" value="Quinoprotein alcohol dehydrogenase-like"/>
    <property type="match status" value="1"/>
</dbReference>
<dbReference type="Pfam" id="PF07714">
    <property type="entry name" value="PK_Tyr_Ser-Thr"/>
    <property type="match status" value="1"/>
</dbReference>
<evidence type="ECO:0000256" key="6">
    <source>
        <dbReference type="ARBA" id="ARBA00022490"/>
    </source>
</evidence>
<keyword evidence="7 21" id="KW-0853">WD repeat</keyword>
<dbReference type="AlphaFoldDB" id="A0AAR2KVY8"/>
<dbReference type="CDD" id="cd21949">
    <property type="entry name" value="TD_EMAP3"/>
    <property type="match status" value="1"/>
</dbReference>
<dbReference type="InterPro" id="IPR001245">
    <property type="entry name" value="Ser-Thr/Tyr_kinase_cat_dom"/>
</dbReference>
<dbReference type="GO" id="GO:0005524">
    <property type="term" value="F:ATP binding"/>
    <property type="evidence" value="ECO:0007669"/>
    <property type="project" value="UniProtKB-KW"/>
</dbReference>
<dbReference type="InterPro" id="IPR008266">
    <property type="entry name" value="Tyr_kinase_AS"/>
</dbReference>
<keyword evidence="23" id="KW-0812">Transmembrane</keyword>
<evidence type="ECO:0000256" key="5">
    <source>
        <dbReference type="ARBA" id="ARBA00006489"/>
    </source>
</evidence>
<dbReference type="Ensembl" id="ENSPNAT00000075268.1">
    <property type="protein sequence ID" value="ENSPNAP00000068430.1"/>
    <property type="gene ID" value="ENSPNAG00000002659.2"/>
</dbReference>
<gene>
    <name evidence="25" type="primary">EML3</name>
</gene>
<accession>A0AAR2KVY8</accession>
<dbReference type="InterPro" id="IPR001680">
    <property type="entry name" value="WD40_rpt"/>
</dbReference>
<dbReference type="GO" id="GO:0072686">
    <property type="term" value="C:mitotic spindle"/>
    <property type="evidence" value="ECO:0007669"/>
    <property type="project" value="UniProtKB-ARBA"/>
</dbReference>
<evidence type="ECO:0000256" key="21">
    <source>
        <dbReference type="PROSITE-ProRule" id="PRU00221"/>
    </source>
</evidence>
<dbReference type="InterPro" id="IPR055442">
    <property type="entry name" value="Beta-prop_EML-like_2nd"/>
</dbReference>
<dbReference type="InterPro" id="IPR050630">
    <property type="entry name" value="WD_repeat_EMAP"/>
</dbReference>
<reference evidence="25 26" key="1">
    <citation type="submission" date="2020-10" db="EMBL/GenBank/DDBJ databases">
        <title>Pygocentrus nattereri (red-bellied piranha) genome, fPygNat1, primary haplotype.</title>
        <authorList>
            <person name="Myers G."/>
            <person name="Meyer A."/>
            <person name="Karagic N."/>
            <person name="Pippel M."/>
            <person name="Winkler S."/>
            <person name="Tracey A."/>
            <person name="Wood J."/>
            <person name="Formenti G."/>
            <person name="Howe K."/>
            <person name="Fedrigo O."/>
            <person name="Jarvis E.D."/>
        </authorList>
    </citation>
    <scope>NUCLEOTIDE SEQUENCE [LARGE SCALE GENOMIC DNA]</scope>
</reference>
<dbReference type="Gene3D" id="2.130.10.10">
    <property type="entry name" value="YVTN repeat-like/Quinoprotein amine dehydrogenase"/>
    <property type="match status" value="2"/>
</dbReference>
<keyword evidence="23" id="KW-1133">Transmembrane helix</keyword>
<dbReference type="InterPro" id="IPR020635">
    <property type="entry name" value="Tyr_kinase_cat_dom"/>
</dbReference>
<dbReference type="InterPro" id="IPR011009">
    <property type="entry name" value="Kinase-like_dom_sf"/>
</dbReference>
<dbReference type="GO" id="GO:0030496">
    <property type="term" value="C:midbody"/>
    <property type="evidence" value="ECO:0007669"/>
    <property type="project" value="UniProtKB-SubCell"/>
</dbReference>
<evidence type="ECO:0000256" key="1">
    <source>
        <dbReference type="ARBA" id="ARBA00004186"/>
    </source>
</evidence>
<evidence type="ECO:0000256" key="11">
    <source>
        <dbReference type="ARBA" id="ARBA00022737"/>
    </source>
</evidence>
<keyword evidence="16" id="KW-0175">Coiled coil</keyword>
<evidence type="ECO:0000256" key="9">
    <source>
        <dbReference type="ARBA" id="ARBA00022679"/>
    </source>
</evidence>
<keyword evidence="19" id="KW-0206">Cytoskeleton</keyword>
<dbReference type="PROSITE" id="PS00109">
    <property type="entry name" value="PROTEIN_KINASE_TYR"/>
    <property type="match status" value="1"/>
</dbReference>
<feature type="domain" description="Protein kinase" evidence="24">
    <location>
        <begin position="672"/>
        <end position="906"/>
    </location>
</feature>
<dbReference type="InterPro" id="IPR011047">
    <property type="entry name" value="Quinoprotein_ADH-like_sf"/>
</dbReference>
<evidence type="ECO:0000256" key="14">
    <source>
        <dbReference type="ARBA" id="ARBA00022777"/>
    </source>
</evidence>
<keyword evidence="6" id="KW-0963">Cytoplasm</keyword>
<evidence type="ECO:0000313" key="26">
    <source>
        <dbReference type="Proteomes" id="UP001501920"/>
    </source>
</evidence>
<dbReference type="PANTHER" id="PTHR13720:SF15">
    <property type="entry name" value="ECHINODERM MICROTUBULE-ASSOCIATED PROTEIN-LIKE 3"/>
    <property type="match status" value="1"/>
</dbReference>
<keyword evidence="17 23" id="KW-0472">Membrane</keyword>
<dbReference type="GO" id="GO:0000226">
    <property type="term" value="P:microtubule cytoskeleton organization"/>
    <property type="evidence" value="ECO:0007669"/>
    <property type="project" value="TreeGrafter"/>
</dbReference>
<organism evidence="25 26">
    <name type="scientific">Pygocentrus nattereri</name>
    <name type="common">Red-bellied piranha</name>
    <dbReference type="NCBI Taxonomy" id="42514"/>
    <lineage>
        <taxon>Eukaryota</taxon>
        <taxon>Metazoa</taxon>
        <taxon>Chordata</taxon>
        <taxon>Craniata</taxon>
        <taxon>Vertebrata</taxon>
        <taxon>Euteleostomi</taxon>
        <taxon>Actinopterygii</taxon>
        <taxon>Neopterygii</taxon>
        <taxon>Teleostei</taxon>
        <taxon>Ostariophysi</taxon>
        <taxon>Characiformes</taxon>
        <taxon>Characoidei</taxon>
        <taxon>Pygocentrus</taxon>
    </lineage>
</organism>
<evidence type="ECO:0000256" key="15">
    <source>
        <dbReference type="ARBA" id="ARBA00022840"/>
    </source>
</evidence>
<dbReference type="GO" id="GO:0005776">
    <property type="term" value="C:autophagosome"/>
    <property type="evidence" value="ECO:0007669"/>
    <property type="project" value="UniProtKB-SubCell"/>
</dbReference>
<dbReference type="FunFam" id="2.130.10.10:FF:000019">
    <property type="entry name" value="echinoderm microtubule-associated protein-like 4 isoform X2"/>
    <property type="match status" value="1"/>
</dbReference>
<dbReference type="GO" id="GO:0050793">
    <property type="term" value="P:regulation of developmental process"/>
    <property type="evidence" value="ECO:0007669"/>
    <property type="project" value="UniProtKB-ARBA"/>
</dbReference>
<dbReference type="GO" id="GO:0012505">
    <property type="term" value="C:endomembrane system"/>
    <property type="evidence" value="ECO:0007669"/>
    <property type="project" value="UniProtKB-SubCell"/>
</dbReference>
<dbReference type="GO" id="GO:0008017">
    <property type="term" value="F:microtubule binding"/>
    <property type="evidence" value="ECO:0007669"/>
    <property type="project" value="TreeGrafter"/>
</dbReference>
<feature type="compositionally biased region" description="Low complexity" evidence="22">
    <location>
        <begin position="55"/>
        <end position="77"/>
    </location>
</feature>
<proteinExistence type="inferred from homology"/>
<feature type="transmembrane region" description="Helical" evidence="23">
    <location>
        <begin position="113"/>
        <end position="135"/>
    </location>
</feature>
<dbReference type="PANTHER" id="PTHR13720">
    <property type="entry name" value="WD-40 REPEAT PROTEIN"/>
    <property type="match status" value="1"/>
</dbReference>
<dbReference type="InterPro" id="IPR000719">
    <property type="entry name" value="Prot_kinase_dom"/>
</dbReference>
<dbReference type="SUPFAM" id="SSF56112">
    <property type="entry name" value="Protein kinase-like (PK-like)"/>
    <property type="match status" value="1"/>
</dbReference>
<feature type="region of interest" description="Disordered" evidence="22">
    <location>
        <begin position="52"/>
        <end position="96"/>
    </location>
</feature>
<keyword evidence="14" id="KW-0418">Kinase</keyword>
<keyword evidence="13" id="KW-0498">Mitosis</keyword>
<dbReference type="Pfam" id="PF23409">
    <property type="entry name" value="Beta-prop_EML"/>
    <property type="match status" value="1"/>
</dbReference>
<evidence type="ECO:0000256" key="16">
    <source>
        <dbReference type="ARBA" id="ARBA00023054"/>
    </source>
</evidence>
<dbReference type="FunFam" id="1.10.510.10:FF:001512">
    <property type="entry name" value="Receptor tyrosine-protein kinase erbB-2"/>
    <property type="match status" value="1"/>
</dbReference>
<dbReference type="Proteomes" id="UP001501920">
    <property type="component" value="Chromosome 2"/>
</dbReference>
<evidence type="ECO:0000256" key="10">
    <source>
        <dbReference type="ARBA" id="ARBA00022701"/>
    </source>
</evidence>
<evidence type="ECO:0000256" key="23">
    <source>
        <dbReference type="SAM" id="Phobius"/>
    </source>
</evidence>
<keyword evidence="26" id="KW-1185">Reference proteome</keyword>
<feature type="repeat" description="WD" evidence="21">
    <location>
        <begin position="505"/>
        <end position="537"/>
    </location>
</feature>
<dbReference type="GO" id="GO:0005874">
    <property type="term" value="C:microtubule"/>
    <property type="evidence" value="ECO:0007669"/>
    <property type="project" value="UniProtKB-KW"/>
</dbReference>
<protein>
    <recommendedName>
        <fullName evidence="24">Protein kinase domain-containing protein</fullName>
    </recommendedName>
</protein>
<reference evidence="25" key="2">
    <citation type="submission" date="2025-08" db="UniProtKB">
        <authorList>
            <consortium name="Ensembl"/>
        </authorList>
    </citation>
    <scope>IDENTIFICATION</scope>
</reference>
<keyword evidence="20" id="KW-0131">Cell cycle</keyword>
<keyword evidence="8" id="KW-0132">Cell division</keyword>
<evidence type="ECO:0000259" key="24">
    <source>
        <dbReference type="PROSITE" id="PS50011"/>
    </source>
</evidence>
<evidence type="ECO:0000256" key="8">
    <source>
        <dbReference type="ARBA" id="ARBA00022618"/>
    </source>
</evidence>
<evidence type="ECO:0000256" key="22">
    <source>
        <dbReference type="SAM" id="MobiDB-lite"/>
    </source>
</evidence>
<dbReference type="PROSITE" id="PS50011">
    <property type="entry name" value="PROTEIN_KINASE_DOM"/>
    <property type="match status" value="1"/>
</dbReference>
<evidence type="ECO:0000256" key="3">
    <source>
        <dbReference type="ARBA" id="ARBA00004308"/>
    </source>
</evidence>
<evidence type="ECO:0000313" key="25">
    <source>
        <dbReference type="Ensembl" id="ENSPNAP00000068430.1"/>
    </source>
</evidence>
<dbReference type="GO" id="GO:0051301">
    <property type="term" value="P:cell division"/>
    <property type="evidence" value="ECO:0007669"/>
    <property type="project" value="UniProtKB-KW"/>
</dbReference>
<evidence type="ECO:0000256" key="12">
    <source>
        <dbReference type="ARBA" id="ARBA00022741"/>
    </source>
</evidence>
<dbReference type="CDD" id="cd00192">
    <property type="entry name" value="PTKc"/>
    <property type="match status" value="1"/>
</dbReference>
<sequence>MEVRLQAQEDEITLLKSSLADALRKLRLHDQQIPLLKQQLIAGKNIRPTSIRTLQQQQSKSSEESQGSAPQTPTSSSPAPPKEPSSSPHTGPLSPIMEGEKTLCVQTADQTDLILPCMSSLLLGLVLILTPVTYAPASLSQSIKMFIRGRPITMYIPSNIQNYDELKMDLPSEKLELDWVYGYRGRDCRGNLYMLPSGEAVYFLACVVVLYHVTKRTQRHYRKHTDCVRCLAIHPDKVLIASGQTAGVDKDGKPLQPFVHIWDSTTLVTLQQIGLGTFERGVGSVAFSNADAGAFLCVIDDSNEHMLSVWDWNKNTKVVEVKSTNEAVFAVEFNPADTNNIITCGKSHVYFWTLSAGTLTKKQGIFGKYKKPKFIMCFVFSLTGDVLTGDSEGNILTWGKSAADIKTLGKGAKETFQIMKQTRAHEGSVFTLCVLQGGALLSGGGKDRRIIRWSADLAPERECEIPEKYGAVRTIADVDGEELLVGTTRNAILRGTFSDGFVATVQGHVDEMWGLATHPFQNIFLTCGNDKQVCVWNAEEHSLSWCTTLEESGLCADFSPSGAVVSVGLSTGRWLVLDLQTREVVSDLIDGNEQLSVIRYSPDGSFVAVGSHDNFIYIYSVTEGGRRYTRFGKCTGHSSFITHLDWSKDGKYIMSNSGDYEILYCKCSTLCPSRTEKTGPMMHYTVSENKRDYLCFFTNFIAVGIYSQDDLQSFLQEAEIMQHFDHDNVVKLLGTVHFHAMLKKSNKSSFNDDSLLRFMVDIATGMEYLSSKGFLHRDLAARNCMLGDDLRVRVADFGLSKQIISSDYYRQKVAIRMPIKWMAIESLSESIYTSKSDVWSFGVTMWEIVSRGRTPYPGIPNHELLEMLDGGHRLKQGECDDKLLKCPNFVVIPDNSIVYLTHSADL</sequence>
<dbReference type="InterPro" id="IPR055439">
    <property type="entry name" value="Beta-prop_EML_1st"/>
</dbReference>
<dbReference type="PRINTS" id="PR00109">
    <property type="entry name" value="TYRKINASE"/>
</dbReference>
<evidence type="ECO:0000256" key="20">
    <source>
        <dbReference type="ARBA" id="ARBA00023306"/>
    </source>
</evidence>
<dbReference type="SMART" id="SM00320">
    <property type="entry name" value="WD40"/>
    <property type="match status" value="6"/>
</dbReference>
<dbReference type="GO" id="GO:0048468">
    <property type="term" value="P:cell development"/>
    <property type="evidence" value="ECO:0007669"/>
    <property type="project" value="UniProtKB-ARBA"/>
</dbReference>
<dbReference type="Gene3D" id="1.10.510.10">
    <property type="entry name" value="Transferase(Phosphotransferase) domain 1"/>
    <property type="match status" value="1"/>
</dbReference>
<evidence type="ECO:0000256" key="17">
    <source>
        <dbReference type="ARBA" id="ARBA00023136"/>
    </source>
</evidence>
<dbReference type="Pfam" id="PF03451">
    <property type="entry name" value="HELP"/>
    <property type="match status" value="1"/>
</dbReference>
<dbReference type="GO" id="GO:0030182">
    <property type="term" value="P:neuron differentiation"/>
    <property type="evidence" value="ECO:0007669"/>
    <property type="project" value="UniProtKB-ARBA"/>
</dbReference>
<keyword evidence="15" id="KW-0067">ATP-binding</keyword>
<reference evidence="25" key="3">
    <citation type="submission" date="2025-09" db="UniProtKB">
        <authorList>
            <consortium name="Ensembl"/>
        </authorList>
    </citation>
    <scope>IDENTIFICATION</scope>
</reference>
<dbReference type="SMART" id="SM00219">
    <property type="entry name" value="TyrKc"/>
    <property type="match status" value="1"/>
</dbReference>
<comment type="subcellular location">
    <subcellularLocation>
        <location evidence="1">Cytoplasm</location>
        <location evidence="1">Cytoskeleton</location>
        <location evidence="1">Spindle</location>
    </subcellularLocation>
    <subcellularLocation>
        <location evidence="4">Cytoplasmic vesicle</location>
        <location evidence="4">Autophagosome</location>
    </subcellularLocation>
    <subcellularLocation>
        <location evidence="3">Endomembrane system</location>
    </subcellularLocation>
    <subcellularLocation>
        <location evidence="2">Midbody</location>
    </subcellularLocation>
</comment>
<dbReference type="Pfam" id="PF23414">
    <property type="entry name" value="Beta-prop_EML_2"/>
    <property type="match status" value="1"/>
</dbReference>
<dbReference type="PROSITE" id="PS50082">
    <property type="entry name" value="WD_REPEATS_2"/>
    <property type="match status" value="1"/>
</dbReference>
<evidence type="ECO:0000256" key="19">
    <source>
        <dbReference type="ARBA" id="ARBA00023212"/>
    </source>
</evidence>
<keyword evidence="11" id="KW-0677">Repeat</keyword>
<evidence type="ECO:0000256" key="18">
    <source>
        <dbReference type="ARBA" id="ARBA00023137"/>
    </source>
</evidence>